<feature type="region of interest" description="Disordered" evidence="8">
    <location>
        <begin position="1"/>
        <end position="36"/>
    </location>
</feature>
<comment type="similarity">
    <text evidence="2 7">Belongs to the group II decarboxylase family.</text>
</comment>
<proteinExistence type="inferred from homology"/>
<organism evidence="9 10">
    <name type="scientific">Amycolatopsis regifaucium</name>
    <dbReference type="NCBI Taxonomy" id="546365"/>
    <lineage>
        <taxon>Bacteria</taxon>
        <taxon>Bacillati</taxon>
        <taxon>Actinomycetota</taxon>
        <taxon>Actinomycetes</taxon>
        <taxon>Pseudonocardiales</taxon>
        <taxon>Pseudonocardiaceae</taxon>
        <taxon>Amycolatopsis</taxon>
    </lineage>
</organism>
<dbReference type="Proteomes" id="UP000076321">
    <property type="component" value="Unassembled WGS sequence"/>
</dbReference>
<dbReference type="EC" id="4.1.1.15" evidence="3"/>
<dbReference type="GO" id="GO:0030170">
    <property type="term" value="F:pyridoxal phosphate binding"/>
    <property type="evidence" value="ECO:0007669"/>
    <property type="project" value="InterPro"/>
</dbReference>
<sequence length="130" mass="14484">MPLSHPSDQQPTGRSGVGYNPVFTREPVDIPRNRLPGGELDADTAYQIVHDELMLDGNARLNLATFVTTWMSPQARTLMADCFDKNMIDKDEYPRTAELEQRCVRMLADLWHAEDPENPTGCSTTGSTSS</sequence>
<dbReference type="FunFam" id="4.10.280.50:FF:000001">
    <property type="entry name" value="Glutamate decarboxylase"/>
    <property type="match status" value="1"/>
</dbReference>
<accession>A0A154MK39</accession>
<comment type="catalytic activity">
    <reaction evidence="6">
        <text>L-glutamate + H(+) = 4-aminobutanoate + CO2</text>
        <dbReference type="Rhea" id="RHEA:17785"/>
        <dbReference type="ChEBI" id="CHEBI:15378"/>
        <dbReference type="ChEBI" id="CHEBI:16526"/>
        <dbReference type="ChEBI" id="CHEBI:29985"/>
        <dbReference type="ChEBI" id="CHEBI:59888"/>
        <dbReference type="EC" id="4.1.1.15"/>
    </reaction>
</comment>
<dbReference type="InterPro" id="IPR010107">
    <property type="entry name" value="Glutamate_decarboxylase"/>
</dbReference>
<protein>
    <recommendedName>
        <fullName evidence="3">glutamate decarboxylase</fullName>
        <ecNumber evidence="3">4.1.1.15</ecNumber>
    </recommendedName>
</protein>
<evidence type="ECO:0000256" key="1">
    <source>
        <dbReference type="ARBA" id="ARBA00001933"/>
    </source>
</evidence>
<dbReference type="SUPFAM" id="SSF53383">
    <property type="entry name" value="PLP-dependent transferases"/>
    <property type="match status" value="1"/>
</dbReference>
<evidence type="ECO:0000256" key="6">
    <source>
        <dbReference type="ARBA" id="ARBA00048868"/>
    </source>
</evidence>
<name>A0A154MK39_9PSEU</name>
<evidence type="ECO:0000313" key="10">
    <source>
        <dbReference type="Proteomes" id="UP000076321"/>
    </source>
</evidence>
<evidence type="ECO:0000256" key="2">
    <source>
        <dbReference type="ARBA" id="ARBA00009533"/>
    </source>
</evidence>
<keyword evidence="4 7" id="KW-0663">Pyridoxal phosphate</keyword>
<dbReference type="InterPro" id="IPR015421">
    <property type="entry name" value="PyrdxlP-dep_Trfase_major"/>
</dbReference>
<evidence type="ECO:0000256" key="5">
    <source>
        <dbReference type="ARBA" id="ARBA00023239"/>
    </source>
</evidence>
<comment type="caution">
    <text evidence="9">The sequence shown here is derived from an EMBL/GenBank/DDBJ whole genome shotgun (WGS) entry which is preliminary data.</text>
</comment>
<feature type="compositionally biased region" description="Polar residues" evidence="8">
    <location>
        <begin position="1"/>
        <end position="13"/>
    </location>
</feature>
<dbReference type="Pfam" id="PF00282">
    <property type="entry name" value="Pyridoxal_deC"/>
    <property type="match status" value="1"/>
</dbReference>
<dbReference type="Gene3D" id="3.40.640.10">
    <property type="entry name" value="Type I PLP-dependent aspartate aminotransferase-like (Major domain)"/>
    <property type="match status" value="1"/>
</dbReference>
<dbReference type="AlphaFoldDB" id="A0A154MK39"/>
<dbReference type="InterPro" id="IPR015424">
    <property type="entry name" value="PyrdxlP-dep_Trfase"/>
</dbReference>
<dbReference type="EMBL" id="LQCI01000013">
    <property type="protein sequence ID" value="KZB84774.1"/>
    <property type="molecule type" value="Genomic_DNA"/>
</dbReference>
<dbReference type="GO" id="GO:0004351">
    <property type="term" value="F:glutamate decarboxylase activity"/>
    <property type="evidence" value="ECO:0007669"/>
    <property type="project" value="UniProtKB-EC"/>
</dbReference>
<evidence type="ECO:0000256" key="3">
    <source>
        <dbReference type="ARBA" id="ARBA00012421"/>
    </source>
</evidence>
<dbReference type="GO" id="GO:0004058">
    <property type="term" value="F:aromatic-L-amino-acid decarboxylase activity"/>
    <property type="evidence" value="ECO:0007669"/>
    <property type="project" value="UniProtKB-ARBA"/>
</dbReference>
<dbReference type="GO" id="GO:0006538">
    <property type="term" value="P:L-glutamate catabolic process"/>
    <property type="evidence" value="ECO:0007669"/>
    <property type="project" value="TreeGrafter"/>
</dbReference>
<dbReference type="Gene3D" id="4.10.280.50">
    <property type="match status" value="1"/>
</dbReference>
<evidence type="ECO:0000256" key="8">
    <source>
        <dbReference type="SAM" id="MobiDB-lite"/>
    </source>
</evidence>
<dbReference type="PANTHER" id="PTHR43321:SF3">
    <property type="entry name" value="GLUTAMATE DECARBOXYLASE"/>
    <property type="match status" value="1"/>
</dbReference>
<reference evidence="9 10" key="1">
    <citation type="submission" date="2015-12" db="EMBL/GenBank/DDBJ databases">
        <title>Amycolatopsis regifaucium genome sequencing and assembly.</title>
        <authorList>
            <person name="Mayilraj S."/>
        </authorList>
    </citation>
    <scope>NUCLEOTIDE SEQUENCE [LARGE SCALE GENOMIC DNA]</scope>
    <source>
        <strain evidence="9 10">GY080</strain>
    </source>
</reference>
<evidence type="ECO:0000256" key="7">
    <source>
        <dbReference type="RuleBase" id="RU000382"/>
    </source>
</evidence>
<evidence type="ECO:0000256" key="4">
    <source>
        <dbReference type="ARBA" id="ARBA00022898"/>
    </source>
</evidence>
<keyword evidence="5 7" id="KW-0456">Lyase</keyword>
<evidence type="ECO:0000313" key="9">
    <source>
        <dbReference type="EMBL" id="KZB84774.1"/>
    </source>
</evidence>
<dbReference type="PANTHER" id="PTHR43321">
    <property type="entry name" value="GLUTAMATE DECARBOXYLASE"/>
    <property type="match status" value="1"/>
</dbReference>
<comment type="cofactor">
    <cofactor evidence="1 7">
        <name>pyridoxal 5'-phosphate</name>
        <dbReference type="ChEBI" id="CHEBI:597326"/>
    </cofactor>
</comment>
<dbReference type="GO" id="GO:0005829">
    <property type="term" value="C:cytosol"/>
    <property type="evidence" value="ECO:0007669"/>
    <property type="project" value="TreeGrafter"/>
</dbReference>
<dbReference type="InterPro" id="IPR002129">
    <property type="entry name" value="PyrdxlP-dep_de-COase"/>
</dbReference>
<gene>
    <name evidence="9" type="ORF">AVL48_31705</name>
</gene>